<feature type="compositionally biased region" description="Polar residues" evidence="7">
    <location>
        <begin position="19"/>
        <end position="28"/>
    </location>
</feature>
<feature type="transmembrane region" description="Helical" evidence="8">
    <location>
        <begin position="143"/>
        <end position="160"/>
    </location>
</feature>
<keyword evidence="6 8" id="KW-0472">Membrane</keyword>
<evidence type="ECO:0000256" key="5">
    <source>
        <dbReference type="ARBA" id="ARBA00022989"/>
    </source>
</evidence>
<dbReference type="PANTHER" id="PTHR32322">
    <property type="entry name" value="INNER MEMBRANE TRANSPORTER"/>
    <property type="match status" value="1"/>
</dbReference>
<evidence type="ECO:0000256" key="7">
    <source>
        <dbReference type="SAM" id="MobiDB-lite"/>
    </source>
</evidence>
<evidence type="ECO:0000256" key="8">
    <source>
        <dbReference type="SAM" id="Phobius"/>
    </source>
</evidence>
<dbReference type="PANTHER" id="PTHR32322:SF18">
    <property type="entry name" value="S-ADENOSYLMETHIONINE_S-ADENOSYLHOMOCYSTEINE TRANSPORTER"/>
    <property type="match status" value="1"/>
</dbReference>
<feature type="transmembrane region" description="Helical" evidence="8">
    <location>
        <begin position="79"/>
        <end position="97"/>
    </location>
</feature>
<feature type="region of interest" description="Disordered" evidence="7">
    <location>
        <begin position="1"/>
        <end position="64"/>
    </location>
</feature>
<dbReference type="InterPro" id="IPR050638">
    <property type="entry name" value="AA-Vitamin_Transporters"/>
</dbReference>
<proteinExistence type="inferred from homology"/>
<evidence type="ECO:0000259" key="9">
    <source>
        <dbReference type="Pfam" id="PF00892"/>
    </source>
</evidence>
<feature type="transmembrane region" description="Helical" evidence="8">
    <location>
        <begin position="201"/>
        <end position="219"/>
    </location>
</feature>
<evidence type="ECO:0000256" key="4">
    <source>
        <dbReference type="ARBA" id="ARBA00022692"/>
    </source>
</evidence>
<feature type="domain" description="EamA" evidence="9">
    <location>
        <begin position="84"/>
        <end position="215"/>
    </location>
</feature>
<keyword evidence="5 8" id="KW-1133">Transmembrane helix</keyword>
<dbReference type="InterPro" id="IPR000620">
    <property type="entry name" value="EamA_dom"/>
</dbReference>
<feature type="transmembrane region" description="Helical" evidence="8">
    <location>
        <begin position="319"/>
        <end position="338"/>
    </location>
</feature>
<sequence>MNSYRSDKPRNDDIHAGSAQASPQTSQDQTGHTQTRQATTATQVDHQQEQEKKPMVQARQTMNQSKQVEQLNQAKQAKLTPLTTLLLVLFLVTIWGVNWPLTKLALPSVPPILFSGLRTFIGGLLLLAIAWRSRSALQWKRNWRVYVILAIFNIIGYYGLQTVGIGYLPAGLFSTIVFLQPVLLGLFSWLWLGESMTVMKAAGLLFGFAGVAVISSGGLEGHLSPLGIILAIASALCWAIGTICMKKHSHRIDSLWALTVQLLLGGIVLLALGSGTESWSAIHWSLSFVEILMFISVFVIAGGWLVYFKLLNSGEASTVGSYTFAIPVLSNIFSIFMLGEMVTMTLFAGLIMIAIGIGLVNKKRKQQSHVQMEEREDRIVVTNSGAPVQTNCRS</sequence>
<feature type="transmembrane region" description="Helical" evidence="8">
    <location>
        <begin position="172"/>
        <end position="192"/>
    </location>
</feature>
<keyword evidence="3" id="KW-1003">Cell membrane</keyword>
<evidence type="ECO:0000313" key="11">
    <source>
        <dbReference type="Proteomes" id="UP001185028"/>
    </source>
</evidence>
<feature type="transmembrane region" description="Helical" evidence="8">
    <location>
        <begin position="281"/>
        <end position="307"/>
    </location>
</feature>
<evidence type="ECO:0000256" key="3">
    <source>
        <dbReference type="ARBA" id="ARBA00022475"/>
    </source>
</evidence>
<evidence type="ECO:0000256" key="1">
    <source>
        <dbReference type="ARBA" id="ARBA00004651"/>
    </source>
</evidence>
<feature type="transmembrane region" description="Helical" evidence="8">
    <location>
        <begin position="109"/>
        <end position="131"/>
    </location>
</feature>
<keyword evidence="11" id="KW-1185">Reference proteome</keyword>
<feature type="transmembrane region" description="Helical" evidence="8">
    <location>
        <begin position="225"/>
        <end position="243"/>
    </location>
</feature>
<feature type="domain" description="EamA" evidence="9">
    <location>
        <begin position="226"/>
        <end position="361"/>
    </location>
</feature>
<comment type="similarity">
    <text evidence="2">Belongs to the EamA transporter family.</text>
</comment>
<evidence type="ECO:0000256" key="6">
    <source>
        <dbReference type="ARBA" id="ARBA00023136"/>
    </source>
</evidence>
<feature type="compositionally biased region" description="Basic and acidic residues" evidence="7">
    <location>
        <begin position="1"/>
        <end position="15"/>
    </location>
</feature>
<name>A0ABU1IX59_9BACL</name>
<feature type="compositionally biased region" description="Low complexity" evidence="7">
    <location>
        <begin position="29"/>
        <end position="43"/>
    </location>
</feature>
<dbReference type="EMBL" id="JAVDQH010000005">
    <property type="protein sequence ID" value="MDR6243835.1"/>
    <property type="molecule type" value="Genomic_DNA"/>
</dbReference>
<feature type="transmembrane region" description="Helical" evidence="8">
    <location>
        <begin position="255"/>
        <end position="275"/>
    </location>
</feature>
<comment type="subcellular location">
    <subcellularLocation>
        <location evidence="1">Cell membrane</location>
        <topology evidence="1">Multi-pass membrane protein</topology>
    </subcellularLocation>
</comment>
<accession>A0ABU1IX59</accession>
<dbReference type="InterPro" id="IPR037185">
    <property type="entry name" value="EmrE-like"/>
</dbReference>
<evidence type="ECO:0000313" key="10">
    <source>
        <dbReference type="EMBL" id="MDR6243835.1"/>
    </source>
</evidence>
<organism evidence="10 11">
    <name type="scientific">Paenibacillus hunanensis</name>
    <dbReference type="NCBI Taxonomy" id="539262"/>
    <lineage>
        <taxon>Bacteria</taxon>
        <taxon>Bacillati</taxon>
        <taxon>Bacillota</taxon>
        <taxon>Bacilli</taxon>
        <taxon>Bacillales</taxon>
        <taxon>Paenibacillaceae</taxon>
        <taxon>Paenibacillus</taxon>
    </lineage>
</organism>
<evidence type="ECO:0000256" key="2">
    <source>
        <dbReference type="ARBA" id="ARBA00007362"/>
    </source>
</evidence>
<dbReference type="SUPFAM" id="SSF103481">
    <property type="entry name" value="Multidrug resistance efflux transporter EmrE"/>
    <property type="match status" value="2"/>
</dbReference>
<reference evidence="10 11" key="1">
    <citation type="submission" date="2023-07" db="EMBL/GenBank/DDBJ databases">
        <title>Genomic Encyclopedia of Type Strains, Phase IV (KMG-IV): sequencing the most valuable type-strain genomes for metagenomic binning, comparative biology and taxonomic classification.</title>
        <authorList>
            <person name="Goeker M."/>
        </authorList>
    </citation>
    <scope>NUCLEOTIDE SEQUENCE [LARGE SCALE GENOMIC DNA]</scope>
    <source>
        <strain evidence="10 11">DSM 22170</strain>
    </source>
</reference>
<protein>
    <submittedName>
        <fullName evidence="10">Drug/metabolite transporter (DMT)-like permease</fullName>
    </submittedName>
</protein>
<dbReference type="Pfam" id="PF00892">
    <property type="entry name" value="EamA"/>
    <property type="match status" value="2"/>
</dbReference>
<dbReference type="Proteomes" id="UP001185028">
    <property type="component" value="Unassembled WGS sequence"/>
</dbReference>
<keyword evidence="4 8" id="KW-0812">Transmembrane</keyword>
<gene>
    <name evidence="10" type="ORF">JOC58_001728</name>
</gene>
<feature type="transmembrane region" description="Helical" evidence="8">
    <location>
        <begin position="344"/>
        <end position="361"/>
    </location>
</feature>
<comment type="caution">
    <text evidence="10">The sequence shown here is derived from an EMBL/GenBank/DDBJ whole genome shotgun (WGS) entry which is preliminary data.</text>
</comment>